<feature type="domain" description="Fumarylacetoacetase-like C-terminal" evidence="2">
    <location>
        <begin position="74"/>
        <end position="254"/>
    </location>
</feature>
<keyword evidence="4" id="KW-1185">Reference proteome</keyword>
<dbReference type="PANTHER" id="PTHR30143">
    <property type="entry name" value="ACID HYDRATASE"/>
    <property type="match status" value="1"/>
</dbReference>
<evidence type="ECO:0000256" key="1">
    <source>
        <dbReference type="ARBA" id="ARBA00023239"/>
    </source>
</evidence>
<dbReference type="GO" id="GO:0008684">
    <property type="term" value="F:2-oxopent-4-enoate hydratase activity"/>
    <property type="evidence" value="ECO:0007669"/>
    <property type="project" value="TreeGrafter"/>
</dbReference>
<dbReference type="Gene3D" id="3.90.850.10">
    <property type="entry name" value="Fumarylacetoacetase-like, C-terminal domain"/>
    <property type="match status" value="1"/>
</dbReference>
<protein>
    <submittedName>
        <fullName evidence="3">2-keto-4-pentenoate hydratase</fullName>
    </submittedName>
</protein>
<dbReference type="SUPFAM" id="SSF56529">
    <property type="entry name" value="FAH"/>
    <property type="match status" value="1"/>
</dbReference>
<reference evidence="3 4" key="1">
    <citation type="submission" date="2015-09" db="EMBL/GenBank/DDBJ databases">
        <title>Complete genome of Psychrobacter urativorans R10.10B.</title>
        <authorList>
            <person name="See-Too W.S."/>
            <person name="Chan K.G."/>
        </authorList>
    </citation>
    <scope>NUCLEOTIDE SEQUENCE [LARGE SCALE GENOMIC DNA]</scope>
    <source>
        <strain evidence="3 4">R10.10B</strain>
    </source>
</reference>
<evidence type="ECO:0000313" key="4">
    <source>
        <dbReference type="Proteomes" id="UP000059847"/>
    </source>
</evidence>
<sequence>MNDNNSAANLATSLFDAYTKGAITPLRDQVDATDISLAYQIQQENHRRWSEQGRVTIGRKIGLTSTAVQAQLGVDQPDYGMVYADTCYCSGAQISVSQFLQPKIEAEIAFVLKSDLDADNLTIIDVINAVDYAVAALEIVDSRVANWDISLFDTIADNASYGGIIVGTTPVPLSQLDLENCKMQLANGDAVVSEGEGRACLGNPLLATLWLANMMIENGQPLKAGDVVLSGALGPMIAVKSGDRFTASIDGLNSVSVSFID</sequence>
<dbReference type="AlphaFoldDB" id="A0A0M4TGI8"/>
<dbReference type="InterPro" id="IPR011234">
    <property type="entry name" value="Fumarylacetoacetase-like_C"/>
</dbReference>
<evidence type="ECO:0000313" key="3">
    <source>
        <dbReference type="EMBL" id="ALF60604.1"/>
    </source>
</evidence>
<dbReference type="EMBL" id="CP012678">
    <property type="protein sequence ID" value="ALF60604.1"/>
    <property type="molecule type" value="Genomic_DNA"/>
</dbReference>
<dbReference type="Proteomes" id="UP000059847">
    <property type="component" value="Chromosome"/>
</dbReference>
<dbReference type="STRING" id="45610.AOC03_11585"/>
<proteinExistence type="predicted"/>
<dbReference type="GO" id="GO:0005737">
    <property type="term" value="C:cytoplasm"/>
    <property type="evidence" value="ECO:0007669"/>
    <property type="project" value="TreeGrafter"/>
</dbReference>
<dbReference type="OrthoDB" id="9792137at2"/>
<gene>
    <name evidence="3" type="ORF">AOC03_11585</name>
</gene>
<dbReference type="InterPro" id="IPR050772">
    <property type="entry name" value="Hydratase-Decarb/MhpD_sf"/>
</dbReference>
<dbReference type="PANTHER" id="PTHR30143:SF0">
    <property type="entry name" value="2-KETO-4-PENTENOATE HYDRATASE"/>
    <property type="match status" value="1"/>
</dbReference>
<dbReference type="Pfam" id="PF01557">
    <property type="entry name" value="FAA_hydrolase"/>
    <property type="match status" value="1"/>
</dbReference>
<dbReference type="RefSeq" id="WP_062536178.1">
    <property type="nucleotide sequence ID" value="NZ_CP012678.1"/>
</dbReference>
<dbReference type="InterPro" id="IPR036663">
    <property type="entry name" value="Fumarylacetoacetase_C_sf"/>
</dbReference>
<evidence type="ECO:0000259" key="2">
    <source>
        <dbReference type="Pfam" id="PF01557"/>
    </source>
</evidence>
<keyword evidence="1" id="KW-0456">Lyase</keyword>
<name>A0A0M4TGI8_9GAMM</name>
<accession>A0A0M4TGI8</accession>
<organism evidence="3 4">
    <name type="scientific">Psychrobacter urativorans</name>
    <dbReference type="NCBI Taxonomy" id="45610"/>
    <lineage>
        <taxon>Bacteria</taxon>
        <taxon>Pseudomonadati</taxon>
        <taxon>Pseudomonadota</taxon>
        <taxon>Gammaproteobacteria</taxon>
        <taxon>Moraxellales</taxon>
        <taxon>Moraxellaceae</taxon>
        <taxon>Psychrobacter</taxon>
    </lineage>
</organism>
<dbReference type="KEGG" id="pur:AOC03_11585"/>